<keyword evidence="1" id="KW-0472">Membrane</keyword>
<keyword evidence="1" id="KW-1133">Transmembrane helix</keyword>
<evidence type="ECO:0000259" key="2">
    <source>
        <dbReference type="Pfam" id="PF07596"/>
    </source>
</evidence>
<feature type="transmembrane region" description="Helical" evidence="1">
    <location>
        <begin position="7"/>
        <end position="28"/>
    </location>
</feature>
<accession>A0A844G1T2</accession>
<dbReference type="RefSeq" id="WP_106054533.1">
    <property type="nucleotide sequence ID" value="NZ_CALXOB010000047.1"/>
</dbReference>
<comment type="caution">
    <text evidence="3">The sequence shown here is derived from an EMBL/GenBank/DDBJ whole genome shotgun (WGS) entry which is preliminary data.</text>
</comment>
<reference evidence="3 4" key="1">
    <citation type="submission" date="2019-08" db="EMBL/GenBank/DDBJ databases">
        <title>In-depth cultivation of the pig gut microbiome towards novel bacterial diversity and tailored functional studies.</title>
        <authorList>
            <person name="Wylensek D."/>
            <person name="Hitch T.C.A."/>
            <person name="Clavel T."/>
        </authorList>
    </citation>
    <scope>NUCLEOTIDE SEQUENCE [LARGE SCALE GENOMIC DNA]</scope>
    <source>
        <strain evidence="3 4">BBE-744-WT-12</strain>
    </source>
</reference>
<dbReference type="Proteomes" id="UP000435649">
    <property type="component" value="Unassembled WGS sequence"/>
</dbReference>
<evidence type="ECO:0000313" key="3">
    <source>
        <dbReference type="EMBL" id="MST96528.1"/>
    </source>
</evidence>
<evidence type="ECO:0000256" key="1">
    <source>
        <dbReference type="SAM" id="Phobius"/>
    </source>
</evidence>
<protein>
    <submittedName>
        <fullName evidence="3">DUF1559 domain-containing protein</fullName>
    </submittedName>
</protein>
<dbReference type="PANTHER" id="PTHR30093:SF2">
    <property type="entry name" value="TYPE II SECRETION SYSTEM PROTEIN H"/>
    <property type="match status" value="1"/>
</dbReference>
<keyword evidence="1" id="KW-0812">Transmembrane</keyword>
<proteinExistence type="predicted"/>
<evidence type="ECO:0000313" key="4">
    <source>
        <dbReference type="Proteomes" id="UP000435649"/>
    </source>
</evidence>
<dbReference type="InterPro" id="IPR012902">
    <property type="entry name" value="N_methyl_site"/>
</dbReference>
<dbReference type="EMBL" id="VUNS01000004">
    <property type="protein sequence ID" value="MST96528.1"/>
    <property type="molecule type" value="Genomic_DNA"/>
</dbReference>
<keyword evidence="4" id="KW-1185">Reference proteome</keyword>
<dbReference type="AlphaFoldDB" id="A0A844G1T2"/>
<dbReference type="Pfam" id="PF07596">
    <property type="entry name" value="SBP_bac_10"/>
    <property type="match status" value="1"/>
</dbReference>
<feature type="domain" description="DUF1559" evidence="2">
    <location>
        <begin position="30"/>
        <end position="110"/>
    </location>
</feature>
<organism evidence="3 4">
    <name type="scientific">Victivallis lenta</name>
    <dbReference type="NCBI Taxonomy" id="2606640"/>
    <lineage>
        <taxon>Bacteria</taxon>
        <taxon>Pseudomonadati</taxon>
        <taxon>Lentisphaerota</taxon>
        <taxon>Lentisphaeria</taxon>
        <taxon>Victivallales</taxon>
        <taxon>Victivallaceae</taxon>
        <taxon>Victivallis</taxon>
    </lineage>
</organism>
<dbReference type="InterPro" id="IPR045584">
    <property type="entry name" value="Pilin-like"/>
</dbReference>
<gene>
    <name evidence="3" type="ORF">FYJ85_05645</name>
</gene>
<dbReference type="NCBIfam" id="TIGR02532">
    <property type="entry name" value="IV_pilin_GFxxxE"/>
    <property type="match status" value="1"/>
</dbReference>
<dbReference type="SUPFAM" id="SSF54523">
    <property type="entry name" value="Pili subunits"/>
    <property type="match status" value="1"/>
</dbReference>
<dbReference type="Gene3D" id="3.30.700.10">
    <property type="entry name" value="Glycoprotein, Type 4 Pilin"/>
    <property type="match status" value="1"/>
</dbReference>
<name>A0A844G1T2_9BACT</name>
<dbReference type="Pfam" id="PF07963">
    <property type="entry name" value="N_methyl"/>
    <property type="match status" value="1"/>
</dbReference>
<sequence>MKKTFTLIELLVVIAIIAILASMLLPALNQARGRAHTATCSGNLKQLGSGAAQYAADYDDFLVADFTDDTTDLYAWQTNLAPYVGLSGTREEMKFRIRDYTSVFTCPTHFGEHRSNMAHRTYAKSAYAGEITKNNRSSNYRKKLSTISRPSGMMHFMDGLWVESLSGFNKVLAYTQMPDNVHNNNVNICWIDGHVALHNRNAIPGSVGENAQKGGVYGRTFWFGKAPSGE</sequence>
<dbReference type="PANTHER" id="PTHR30093">
    <property type="entry name" value="GENERAL SECRETION PATHWAY PROTEIN G"/>
    <property type="match status" value="1"/>
</dbReference>
<dbReference type="InterPro" id="IPR011453">
    <property type="entry name" value="DUF1559"/>
</dbReference>